<feature type="transmembrane region" description="Helical" evidence="1">
    <location>
        <begin position="45"/>
        <end position="65"/>
    </location>
</feature>
<protein>
    <submittedName>
        <fullName evidence="2">Uncharacterized protein</fullName>
    </submittedName>
</protein>
<accession>A0A975SXR8</accession>
<dbReference type="KEGG" id="nps:KRR39_17315"/>
<keyword evidence="1" id="KW-1133">Transmembrane helix</keyword>
<feature type="transmembrane region" description="Helical" evidence="1">
    <location>
        <begin position="369"/>
        <end position="393"/>
    </location>
</feature>
<organism evidence="2 3">
    <name type="scientific">Nocardioides panacis</name>
    <dbReference type="NCBI Taxonomy" id="2849501"/>
    <lineage>
        <taxon>Bacteria</taxon>
        <taxon>Bacillati</taxon>
        <taxon>Actinomycetota</taxon>
        <taxon>Actinomycetes</taxon>
        <taxon>Propionibacteriales</taxon>
        <taxon>Nocardioidaceae</taxon>
        <taxon>Nocardioides</taxon>
    </lineage>
</organism>
<keyword evidence="3" id="KW-1185">Reference proteome</keyword>
<feature type="transmembrane region" description="Helical" evidence="1">
    <location>
        <begin position="400"/>
        <end position="418"/>
    </location>
</feature>
<reference evidence="2" key="1">
    <citation type="submission" date="2021-06" db="EMBL/GenBank/DDBJ databases">
        <title>Complete genome sequence of Nocardioides sp. G188.</title>
        <authorList>
            <person name="Im W.-T."/>
        </authorList>
    </citation>
    <scope>NUCLEOTIDE SEQUENCE</scope>
    <source>
        <strain evidence="2">G188</strain>
    </source>
</reference>
<dbReference type="AlphaFoldDB" id="A0A975SXR8"/>
<proteinExistence type="predicted"/>
<dbReference type="EMBL" id="CP077062">
    <property type="protein sequence ID" value="QWZ07218.1"/>
    <property type="molecule type" value="Genomic_DNA"/>
</dbReference>
<keyword evidence="1" id="KW-0472">Membrane</keyword>
<evidence type="ECO:0000313" key="2">
    <source>
        <dbReference type="EMBL" id="QWZ07218.1"/>
    </source>
</evidence>
<feature type="transmembrane region" description="Helical" evidence="1">
    <location>
        <begin position="469"/>
        <end position="486"/>
    </location>
</feature>
<feature type="transmembrane region" description="Helical" evidence="1">
    <location>
        <begin position="228"/>
        <end position="246"/>
    </location>
</feature>
<name>A0A975SXR8_9ACTN</name>
<dbReference type="Proteomes" id="UP000683575">
    <property type="component" value="Chromosome"/>
</dbReference>
<feature type="transmembrane region" description="Helical" evidence="1">
    <location>
        <begin position="203"/>
        <end position="222"/>
    </location>
</feature>
<feature type="transmembrane region" description="Helical" evidence="1">
    <location>
        <begin position="105"/>
        <end position="128"/>
    </location>
</feature>
<feature type="transmembrane region" description="Helical" evidence="1">
    <location>
        <begin position="284"/>
        <end position="313"/>
    </location>
</feature>
<feature type="transmembrane region" description="Helical" evidence="1">
    <location>
        <begin position="72"/>
        <end position="93"/>
    </location>
</feature>
<feature type="transmembrane region" description="Helical" evidence="1">
    <location>
        <begin position="325"/>
        <end position="344"/>
    </location>
</feature>
<evidence type="ECO:0000256" key="1">
    <source>
        <dbReference type="SAM" id="Phobius"/>
    </source>
</evidence>
<feature type="transmembrane region" description="Helical" evidence="1">
    <location>
        <begin position="253"/>
        <end position="272"/>
    </location>
</feature>
<feature type="transmembrane region" description="Helical" evidence="1">
    <location>
        <begin position="438"/>
        <end position="457"/>
    </location>
</feature>
<gene>
    <name evidence="2" type="ORF">KRR39_17315</name>
</gene>
<sequence length="638" mass="67859">MALVSVLCVAATALVTLRGGTPGPLALVAGTLVLGAFGQFARWSAALAGAVLTMLLVVALGMQVFPLLGLPLAGADAALLVLVSLVALALILSRRSSLRLPHRSGAVFAASCLVVPFLALATTLLIELRHHGSKVAWVMSNDSTFNVMIARFIVGDGGLQPAKHGNVAPLTSELAALFMAPGRSVLAPALLMEHDVRRVIEMLLLMLAVMSVVGSVIVAQVVPARYPWVRGILAVCAGLLPWTWFVGGYAIGYGFWNAVVSGVALTATWLAWLEAPRSPRLSSALQAAATAVFVTVWVPLAMVPAAFGVVTVLRYWRVHLRLRGLRLVAWLVPALVFFYFAFVLTKPTVAPAGGAGAVSSMSALAFDGAFFAVAHSTPGVIGLITIGSVAVAAMFGRDRWALVGVLIVAVLGWFGLHYLMAQRVTNPTGPWGYYPQKFAWLVCLLAPYAVVRAFVAVLGELRLPPLRRLGVAVGAVLVAAAVVAQIPPADNRPPSSESNPGPRPAPDYRATSMFFLYSMAQPHAASDFDPAARQMFRWSSPEKKVVVGGWYHDGSLDGFMNFWLLQQTVGTGHPEVRPFAYTLNPNDPASLCVVVNTWGGGVTVKTRRASMEARMRKVCPDSDFDVDYTRGGLVPTPQ</sequence>
<dbReference type="RefSeq" id="WP_216938729.1">
    <property type="nucleotide sequence ID" value="NZ_CP077062.1"/>
</dbReference>
<keyword evidence="1" id="KW-0812">Transmembrane</keyword>
<feature type="transmembrane region" description="Helical" evidence="1">
    <location>
        <begin position="174"/>
        <end position="191"/>
    </location>
</feature>
<evidence type="ECO:0000313" key="3">
    <source>
        <dbReference type="Proteomes" id="UP000683575"/>
    </source>
</evidence>